<evidence type="ECO:0000313" key="3">
    <source>
        <dbReference type="Proteomes" id="UP000240572"/>
    </source>
</evidence>
<feature type="chain" id="PRO_5015135998" evidence="1">
    <location>
        <begin position="31"/>
        <end position="341"/>
    </location>
</feature>
<dbReference type="Gene3D" id="3.40.30.10">
    <property type="entry name" value="Glutaredoxin"/>
    <property type="match status" value="1"/>
</dbReference>
<evidence type="ECO:0000313" key="2">
    <source>
        <dbReference type="EMBL" id="PSK94084.1"/>
    </source>
</evidence>
<proteinExistence type="predicted"/>
<dbReference type="PANTHER" id="PTHR13887:SF47">
    <property type="entry name" value="CLPXP ADAPTER PROTEIN SPXH"/>
    <property type="match status" value="1"/>
</dbReference>
<gene>
    <name evidence="2" type="ORF">B0I18_101235</name>
</gene>
<dbReference type="AlphaFoldDB" id="A0A2P8DA37"/>
<dbReference type="CDD" id="cd03025">
    <property type="entry name" value="DsbA_FrnE_like"/>
    <property type="match status" value="1"/>
</dbReference>
<evidence type="ECO:0000256" key="1">
    <source>
        <dbReference type="SAM" id="SignalP"/>
    </source>
</evidence>
<dbReference type="PANTHER" id="PTHR13887">
    <property type="entry name" value="GLUTATHIONE S-TRANSFERASE KAPPA"/>
    <property type="match status" value="1"/>
</dbReference>
<keyword evidence="3" id="KW-1185">Reference proteome</keyword>
<dbReference type="Proteomes" id="UP000240572">
    <property type="component" value="Unassembled WGS sequence"/>
</dbReference>
<dbReference type="Pfam" id="PF13743">
    <property type="entry name" value="Thioredoxin_5"/>
    <property type="match status" value="1"/>
</dbReference>
<reference evidence="2 3" key="1">
    <citation type="submission" date="2018-03" db="EMBL/GenBank/DDBJ databases">
        <title>Genomic Encyclopedia of Type Strains, Phase III (KMG-III): the genomes of soil and plant-associated and newly described type strains.</title>
        <authorList>
            <person name="Whitman W."/>
        </authorList>
    </citation>
    <scope>NUCLEOTIDE SEQUENCE [LARGE SCALE GENOMIC DNA]</scope>
    <source>
        <strain evidence="2 3">CGMCC 1.12700</strain>
    </source>
</reference>
<dbReference type="Gene3D" id="1.10.472.60">
    <property type="entry name" value="putative protein disulfide isomerase domain"/>
    <property type="match status" value="1"/>
</dbReference>
<dbReference type="SUPFAM" id="SSF52833">
    <property type="entry name" value="Thioredoxin-like"/>
    <property type="match status" value="1"/>
</dbReference>
<accession>A0A2P8DA37</accession>
<sequence length="341" mass="38372">MMLPGNRQATRILRTLLVACLLVPAPGLKAQNKQTMEQATNPLLCDPAKGVCEIPGTDTVARQQGITGNKPVEIVYFTDPICSSCWGIEPQLRKMKLEYGADIRVSYHMGGLLPDWSYNSGGISKPSDVAHHWDEVSRYYDMPIDGDVWLEDPLPSSYPPSIAFKAAQLQDEYKAIAFLRRIREMVFLEKKNITKWEHLAQAALQTGLDTDRLKADYAREAETLFKADLDLARKSGVRGFPTLQINGQAGKQEILYGFRPYEAFEAALAKVHPGITKTPYVTSRESLFTHYPTLTTKEYAVLSNQTTEQSETQLEQAFRQGILDKVTTKNGPMWQRKDARQ</sequence>
<keyword evidence="2" id="KW-0413">Isomerase</keyword>
<organism evidence="2 3">
    <name type="scientific">Taibaiella chishuiensis</name>
    <dbReference type="NCBI Taxonomy" id="1434707"/>
    <lineage>
        <taxon>Bacteria</taxon>
        <taxon>Pseudomonadati</taxon>
        <taxon>Bacteroidota</taxon>
        <taxon>Chitinophagia</taxon>
        <taxon>Chitinophagales</taxon>
        <taxon>Chitinophagaceae</taxon>
        <taxon>Taibaiella</taxon>
    </lineage>
</organism>
<feature type="signal peptide" evidence="1">
    <location>
        <begin position="1"/>
        <end position="30"/>
    </location>
</feature>
<comment type="caution">
    <text evidence="2">The sequence shown here is derived from an EMBL/GenBank/DDBJ whole genome shotgun (WGS) entry which is preliminary data.</text>
</comment>
<keyword evidence="1" id="KW-0732">Signal</keyword>
<dbReference type="EMBL" id="PYGD01000001">
    <property type="protein sequence ID" value="PSK94084.1"/>
    <property type="molecule type" value="Genomic_DNA"/>
</dbReference>
<name>A0A2P8DA37_9BACT</name>
<dbReference type="GO" id="GO:0016853">
    <property type="term" value="F:isomerase activity"/>
    <property type="evidence" value="ECO:0007669"/>
    <property type="project" value="UniProtKB-KW"/>
</dbReference>
<protein>
    <submittedName>
        <fullName evidence="2">Putative DsbA family dithiol-disulfide isomerase</fullName>
    </submittedName>
</protein>
<dbReference type="InterPro" id="IPR036249">
    <property type="entry name" value="Thioredoxin-like_sf"/>
</dbReference>